<dbReference type="CDD" id="cd06223">
    <property type="entry name" value="PRTases_typeI"/>
    <property type="match status" value="1"/>
</dbReference>
<protein>
    <submittedName>
        <fullName evidence="2">ComF family protein</fullName>
    </submittedName>
</protein>
<gene>
    <name evidence="2" type="ORF">L1O03_02585</name>
</gene>
<comment type="caution">
    <text evidence="2">The sequence shown here is derived from an EMBL/GenBank/DDBJ whole genome shotgun (WGS) entry which is preliminary data.</text>
</comment>
<comment type="similarity">
    <text evidence="1">Belongs to the ComF/GntX family.</text>
</comment>
<dbReference type="InterPro" id="IPR051910">
    <property type="entry name" value="ComF/GntX_DNA_util-trans"/>
</dbReference>
<keyword evidence="3" id="KW-1185">Reference proteome</keyword>
<dbReference type="PANTHER" id="PTHR47505">
    <property type="entry name" value="DNA UTILIZATION PROTEIN YHGH"/>
    <property type="match status" value="1"/>
</dbReference>
<evidence type="ECO:0000256" key="1">
    <source>
        <dbReference type="ARBA" id="ARBA00008007"/>
    </source>
</evidence>
<dbReference type="InterPro" id="IPR000836">
    <property type="entry name" value="PRTase_dom"/>
</dbReference>
<organism evidence="2 3">
    <name type="scientific">Corynebacterium uropygiale</name>
    <dbReference type="NCBI Taxonomy" id="1775911"/>
    <lineage>
        <taxon>Bacteria</taxon>
        <taxon>Bacillati</taxon>
        <taxon>Actinomycetota</taxon>
        <taxon>Actinomycetes</taxon>
        <taxon>Mycobacteriales</taxon>
        <taxon>Corynebacteriaceae</taxon>
        <taxon>Corynebacterium</taxon>
    </lineage>
</organism>
<evidence type="ECO:0000313" key="2">
    <source>
        <dbReference type="EMBL" id="MCF4006066.1"/>
    </source>
</evidence>
<dbReference type="AlphaFoldDB" id="A0A9X1TYP5"/>
<evidence type="ECO:0000313" key="3">
    <source>
        <dbReference type="Proteomes" id="UP001139336"/>
    </source>
</evidence>
<dbReference type="PANTHER" id="PTHR47505:SF1">
    <property type="entry name" value="DNA UTILIZATION PROTEIN YHGH"/>
    <property type="match status" value="1"/>
</dbReference>
<dbReference type="Proteomes" id="UP001139336">
    <property type="component" value="Unassembled WGS sequence"/>
</dbReference>
<dbReference type="SUPFAM" id="SSF53271">
    <property type="entry name" value="PRTase-like"/>
    <property type="match status" value="1"/>
</dbReference>
<accession>A0A9X1TYP5</accession>
<reference evidence="2" key="1">
    <citation type="submission" date="2022-01" db="EMBL/GenBank/DDBJ databases">
        <title>Corynebacterium sp. nov isolated from isolated from the feces of the greater white-fronted geese (Anser albifrons) at Poyang Lake, PR China.</title>
        <authorList>
            <person name="Liu Q."/>
        </authorList>
    </citation>
    <scope>NUCLEOTIDE SEQUENCE</scope>
    <source>
        <strain evidence="2">JCM 32435</strain>
    </source>
</reference>
<proteinExistence type="inferred from homology"/>
<sequence length="202" mass="21342">MELLVPRRCAGCHAPGEILCAECRRVLASPPRRVEPRVLTHVPVFALGPWSGPHREVVLEMKERGHRAIRPAIGAVVRAAVLTLAARGEIPEDIVLVPAPTSPRHARLRGGDHVTAVCRHSGYPTVQALHHLGVRDSVGLSASERRRNLSGGIALYPCVSCISPEVLLVDDVVTTGATLAASVEALVSAGVKVRAALTLASA</sequence>
<dbReference type="EMBL" id="JAKGSI010000001">
    <property type="protein sequence ID" value="MCF4006066.1"/>
    <property type="molecule type" value="Genomic_DNA"/>
</dbReference>
<dbReference type="RefSeq" id="WP_236117841.1">
    <property type="nucleotide sequence ID" value="NZ_JAKGSI010000001.1"/>
</dbReference>
<dbReference type="Gene3D" id="3.40.50.2020">
    <property type="match status" value="1"/>
</dbReference>
<name>A0A9X1TYP5_9CORY</name>
<dbReference type="InterPro" id="IPR029057">
    <property type="entry name" value="PRTase-like"/>
</dbReference>